<organism evidence="2 3">
    <name type="scientific">Acanthaster planci</name>
    <name type="common">Crown-of-thorns starfish</name>
    <dbReference type="NCBI Taxonomy" id="133434"/>
    <lineage>
        <taxon>Eukaryota</taxon>
        <taxon>Metazoa</taxon>
        <taxon>Echinodermata</taxon>
        <taxon>Eleutherozoa</taxon>
        <taxon>Asterozoa</taxon>
        <taxon>Asteroidea</taxon>
        <taxon>Valvatacea</taxon>
        <taxon>Valvatida</taxon>
        <taxon>Acanthasteridae</taxon>
        <taxon>Acanthaster</taxon>
    </lineage>
</organism>
<feature type="region of interest" description="Disordered" evidence="1">
    <location>
        <begin position="775"/>
        <end position="794"/>
    </location>
</feature>
<feature type="region of interest" description="Disordered" evidence="1">
    <location>
        <begin position="117"/>
        <end position="170"/>
    </location>
</feature>
<name>A0A8B7Z575_ACAPL</name>
<proteinExistence type="predicted"/>
<evidence type="ECO:0000313" key="3">
    <source>
        <dbReference type="RefSeq" id="XP_022100783.1"/>
    </source>
</evidence>
<protein>
    <submittedName>
        <fullName evidence="3">Uncharacterized protein LOC110984678</fullName>
    </submittedName>
</protein>
<sequence length="809" mass="91908">MPRQKQWWFEMKNGRAFVMCSNSRLGEDAKPILQSNKMPYGAVKKLEVYKPSSSPADSGQSGKSEQNEDMIKIIFYEGNPKVLPTRNFLWQINDFCRNLRPSRESLYPTLDIVERFNSNIPGPSTEIDDDDSSPTGDDSATMSSSLDDEDLHTVTQDSIGDVQTDDSAISKKRRKLDNTINVPPLLNRNYSTSAQAAVPPSLSIQYKQEVQNAHLGHVKIYLKNLELGKQIRPVDKEFVAGLQTQMEKFPLDSTYQPLCVVTKTLPSPDMFKEENANGFKYGVIGGQHNFLATKALHDLYPERELYKSRWCSVYYGAISNEALLYLANTHNVIGRYRHEMTFKDKLQMCRLMMQEQTTSKDNAWKRKCSAILHEDMSGHFMRVLIHMAAQEETLYQSLMRVLSKYEKGELKDQALRKKERATGELDIKPYVFRPFLSLPASALSTLLTQLEKKEINLGTLQREGVILQKLQRVQRQMIFLLDARSWEELETKFPEHTTREVLFQYTKGLKGKEVSDSLRQFCRGLSKKAKLSTEEGTFLTEAPFQGVNRVVGFHLTMDVSNIKANSITELCGDFPGFQLTVLDLPKSWDEVSQDGFWATVIDINTKLELPSFTVAVLCKVAQQENVKKHLMRTDQFQEVETCYYHVADTKPEVGKLTESVFGIVIGHHGKTAVDRWASCQKRCNLILVNRGKTYKTEDGAEIDPGQKAMALYQELIRTYSAQQQWVLNACSRTGTGLLACMAESRNCVSVDRRADSKEHLQTRYNALGVLSKAKKAIQQPQPQPSVSESEDVWSFDSTFTDDELLSLSN</sequence>
<dbReference type="GeneID" id="110984678"/>
<dbReference type="Gene3D" id="3.40.50.150">
    <property type="entry name" value="Vaccinia Virus protein VP39"/>
    <property type="match status" value="1"/>
</dbReference>
<dbReference type="OrthoDB" id="5988050at2759"/>
<evidence type="ECO:0000313" key="2">
    <source>
        <dbReference type="Proteomes" id="UP000694845"/>
    </source>
</evidence>
<dbReference type="Proteomes" id="UP000694845">
    <property type="component" value="Unplaced"/>
</dbReference>
<dbReference type="RefSeq" id="XP_022100783.1">
    <property type="nucleotide sequence ID" value="XM_022245091.1"/>
</dbReference>
<accession>A0A8B7Z575</accession>
<evidence type="ECO:0000256" key="1">
    <source>
        <dbReference type="SAM" id="MobiDB-lite"/>
    </source>
</evidence>
<keyword evidence="2" id="KW-1185">Reference proteome</keyword>
<dbReference type="AlphaFoldDB" id="A0A8B7Z575"/>
<dbReference type="InterPro" id="IPR029063">
    <property type="entry name" value="SAM-dependent_MTases_sf"/>
</dbReference>
<gene>
    <name evidence="3" type="primary">LOC110984678</name>
</gene>
<dbReference type="KEGG" id="aplc:110984678"/>
<reference evidence="3" key="1">
    <citation type="submission" date="2025-08" db="UniProtKB">
        <authorList>
            <consortium name="RefSeq"/>
        </authorList>
    </citation>
    <scope>IDENTIFICATION</scope>
</reference>
<dbReference type="OMA" id="GKENIQF"/>